<dbReference type="Pfam" id="PF11959">
    <property type="entry name" value="DUF3473"/>
    <property type="match status" value="1"/>
</dbReference>
<dbReference type="Proteomes" id="UP000722336">
    <property type="component" value="Unassembled WGS sequence"/>
</dbReference>
<organism evidence="6 7">
    <name type="scientific">Pacificimonas pallii</name>
    <dbReference type="NCBI Taxonomy" id="2827236"/>
    <lineage>
        <taxon>Bacteria</taxon>
        <taxon>Pseudomonadati</taxon>
        <taxon>Pseudomonadota</taxon>
        <taxon>Alphaproteobacteria</taxon>
        <taxon>Sphingomonadales</taxon>
        <taxon>Sphingosinicellaceae</taxon>
        <taxon>Pacificimonas</taxon>
    </lineage>
</organism>
<comment type="caution">
    <text evidence="6">The sequence shown here is derived from an EMBL/GenBank/DDBJ whole genome shotgun (WGS) entry which is preliminary data.</text>
</comment>
<reference evidence="6 7" key="1">
    <citation type="submission" date="2021-04" db="EMBL/GenBank/DDBJ databases">
        <authorList>
            <person name="Pira H."/>
            <person name="Risdian C."/>
            <person name="Wink J."/>
        </authorList>
    </citation>
    <scope>NUCLEOTIDE SEQUENCE [LARGE SCALE GENOMIC DNA]</scope>
    <source>
        <strain evidence="6 7">WHA3</strain>
    </source>
</reference>
<evidence type="ECO:0000313" key="7">
    <source>
        <dbReference type="Proteomes" id="UP000722336"/>
    </source>
</evidence>
<dbReference type="InterPro" id="IPR022560">
    <property type="entry name" value="DUF3473"/>
</dbReference>
<dbReference type="PROSITE" id="PS51677">
    <property type="entry name" value="NODB"/>
    <property type="match status" value="1"/>
</dbReference>
<comment type="similarity">
    <text evidence="2">Belongs to the polysaccharide deacetylase family.</text>
</comment>
<evidence type="ECO:0000256" key="2">
    <source>
        <dbReference type="ARBA" id="ARBA00010973"/>
    </source>
</evidence>
<evidence type="ECO:0000313" key="6">
    <source>
        <dbReference type="EMBL" id="MBV7257107.1"/>
    </source>
</evidence>
<dbReference type="RefSeq" id="WP_218445936.1">
    <property type="nucleotide sequence ID" value="NZ_JAGSPA010000003.1"/>
</dbReference>
<dbReference type="NCBIfam" id="TIGR03006">
    <property type="entry name" value="pepcterm_polyde"/>
    <property type="match status" value="1"/>
</dbReference>
<name>A0ABS6SFD7_9SPHN</name>
<dbReference type="InterPro" id="IPR014344">
    <property type="entry name" value="XrtA_polysacc_deacetyl"/>
</dbReference>
<protein>
    <recommendedName>
        <fullName evidence="3">Chitooligosaccharide deacetylase</fullName>
    </recommendedName>
    <alternativeName>
        <fullName evidence="4">Nodulation protein B</fullName>
    </alternativeName>
</protein>
<evidence type="ECO:0000256" key="3">
    <source>
        <dbReference type="ARBA" id="ARBA00020071"/>
    </source>
</evidence>
<evidence type="ECO:0000256" key="1">
    <source>
        <dbReference type="ARBA" id="ARBA00003236"/>
    </source>
</evidence>
<feature type="domain" description="NodB homology" evidence="5">
    <location>
        <begin position="21"/>
        <end position="284"/>
    </location>
</feature>
<dbReference type="InterPro" id="IPR045235">
    <property type="entry name" value="PuuE_HpPgdA-like"/>
</dbReference>
<gene>
    <name evidence="6" type="ORF">KCG44_09970</name>
</gene>
<dbReference type="InterPro" id="IPR002509">
    <property type="entry name" value="NODB_dom"/>
</dbReference>
<dbReference type="PANTHER" id="PTHR47561">
    <property type="entry name" value="POLYSACCHARIDE DEACETYLASE FAMILY PROTEIN (AFU_ORTHOLOGUE AFUA_6G05030)"/>
    <property type="match status" value="1"/>
</dbReference>
<evidence type="ECO:0000256" key="4">
    <source>
        <dbReference type="ARBA" id="ARBA00032976"/>
    </source>
</evidence>
<sequence>MTIVNAMSIDVEEHFQVGAFENVIARSDWSDHASRVERNTRASLDMFEAHGVAATFFTLGWVAERAPKLIREIVERGHEIASHGYGHDRVHSFTPDEFRADLKKSRALIEDAAGVAVRGYRAPSFSIGKANKWALDVLAEEGYAYSSSVAPIQSDHYGWPEAPRFVHKPVAGSDMIEIPVTTVTYMGRRMACGGGGFFRLLPYGFSTWAINRVNQIEKQSAVFYFHPWEIDPGQPRIPGAPLKSRVRHYTNLNVMQAKLERLMTRFRYDRMDRVFLPHEERLAA</sequence>
<accession>A0ABS6SFD7</accession>
<dbReference type="PANTHER" id="PTHR47561:SF1">
    <property type="entry name" value="POLYSACCHARIDE DEACETYLASE FAMILY PROTEIN (AFU_ORTHOLOGUE AFUA_6G05030)"/>
    <property type="match status" value="1"/>
</dbReference>
<evidence type="ECO:0000259" key="5">
    <source>
        <dbReference type="PROSITE" id="PS51677"/>
    </source>
</evidence>
<proteinExistence type="inferred from homology"/>
<comment type="function">
    <text evidence="1">Is involved in generating a small heat-stable compound (Nod), an acylated oligomer of N-acetylglucosamine, that stimulates mitosis in various plant protoplasts.</text>
</comment>
<keyword evidence="7" id="KW-1185">Reference proteome</keyword>
<dbReference type="Pfam" id="PF01522">
    <property type="entry name" value="Polysacc_deac_1"/>
    <property type="match status" value="1"/>
</dbReference>
<dbReference type="CDD" id="cd10941">
    <property type="entry name" value="CE4_PuuE_HpPgdA_like_2"/>
    <property type="match status" value="1"/>
</dbReference>
<dbReference type="EMBL" id="JAGSPA010000003">
    <property type="protein sequence ID" value="MBV7257107.1"/>
    <property type="molecule type" value="Genomic_DNA"/>
</dbReference>